<feature type="transmembrane region" description="Helical" evidence="1">
    <location>
        <begin position="275"/>
        <end position="291"/>
    </location>
</feature>
<dbReference type="AlphaFoldDB" id="A0A9P5UCZ2"/>
<comment type="caution">
    <text evidence="2">The sequence shown here is derived from an EMBL/GenBank/DDBJ whole genome shotgun (WGS) entry which is preliminary data.</text>
</comment>
<evidence type="ECO:0000256" key="1">
    <source>
        <dbReference type="SAM" id="Phobius"/>
    </source>
</evidence>
<keyword evidence="3" id="KW-1185">Reference proteome</keyword>
<accession>A0A9P5UCZ2</accession>
<dbReference type="EMBL" id="JADNRY010000017">
    <property type="protein sequence ID" value="KAF9073668.1"/>
    <property type="molecule type" value="Genomic_DNA"/>
</dbReference>
<evidence type="ECO:0000313" key="3">
    <source>
        <dbReference type="Proteomes" id="UP000772434"/>
    </source>
</evidence>
<keyword evidence="1" id="KW-0812">Transmembrane</keyword>
<feature type="transmembrane region" description="Helical" evidence="1">
    <location>
        <begin position="20"/>
        <end position="45"/>
    </location>
</feature>
<organism evidence="2 3">
    <name type="scientific">Rhodocollybia butyracea</name>
    <dbReference type="NCBI Taxonomy" id="206335"/>
    <lineage>
        <taxon>Eukaryota</taxon>
        <taxon>Fungi</taxon>
        <taxon>Dikarya</taxon>
        <taxon>Basidiomycota</taxon>
        <taxon>Agaricomycotina</taxon>
        <taxon>Agaricomycetes</taxon>
        <taxon>Agaricomycetidae</taxon>
        <taxon>Agaricales</taxon>
        <taxon>Marasmiineae</taxon>
        <taxon>Omphalotaceae</taxon>
        <taxon>Rhodocollybia</taxon>
    </lineage>
</organism>
<feature type="transmembrane region" description="Helical" evidence="1">
    <location>
        <begin position="231"/>
        <end position="255"/>
    </location>
</feature>
<feature type="transmembrane region" description="Helical" evidence="1">
    <location>
        <begin position="188"/>
        <end position="211"/>
    </location>
</feature>
<feature type="transmembrane region" description="Helical" evidence="1">
    <location>
        <begin position="57"/>
        <end position="75"/>
    </location>
</feature>
<protein>
    <submittedName>
        <fullName evidence="2">Uncharacterized protein</fullName>
    </submittedName>
</protein>
<reference evidence="2" key="1">
    <citation type="submission" date="2020-11" db="EMBL/GenBank/DDBJ databases">
        <authorList>
            <consortium name="DOE Joint Genome Institute"/>
            <person name="Ahrendt S."/>
            <person name="Riley R."/>
            <person name="Andreopoulos W."/>
            <person name="Labutti K."/>
            <person name="Pangilinan J."/>
            <person name="Ruiz-Duenas F.J."/>
            <person name="Barrasa J.M."/>
            <person name="Sanchez-Garcia M."/>
            <person name="Camarero S."/>
            <person name="Miyauchi S."/>
            <person name="Serrano A."/>
            <person name="Linde D."/>
            <person name="Babiker R."/>
            <person name="Drula E."/>
            <person name="Ayuso-Fernandez I."/>
            <person name="Pacheco R."/>
            <person name="Padilla G."/>
            <person name="Ferreira P."/>
            <person name="Barriuso J."/>
            <person name="Kellner H."/>
            <person name="Castanera R."/>
            <person name="Alfaro M."/>
            <person name="Ramirez L."/>
            <person name="Pisabarro A.G."/>
            <person name="Kuo A."/>
            <person name="Tritt A."/>
            <person name="Lipzen A."/>
            <person name="He G."/>
            <person name="Yan M."/>
            <person name="Ng V."/>
            <person name="Cullen D."/>
            <person name="Martin F."/>
            <person name="Rosso M.-N."/>
            <person name="Henrissat B."/>
            <person name="Hibbett D."/>
            <person name="Martinez A.T."/>
            <person name="Grigoriev I.V."/>
        </authorList>
    </citation>
    <scope>NUCLEOTIDE SEQUENCE</scope>
    <source>
        <strain evidence="2">AH 40177</strain>
    </source>
</reference>
<keyword evidence="1" id="KW-1133">Transmembrane helix</keyword>
<keyword evidence="1" id="KW-0472">Membrane</keyword>
<evidence type="ECO:0000313" key="2">
    <source>
        <dbReference type="EMBL" id="KAF9073668.1"/>
    </source>
</evidence>
<feature type="transmembrane region" description="Helical" evidence="1">
    <location>
        <begin position="122"/>
        <end position="141"/>
    </location>
</feature>
<gene>
    <name evidence="2" type="ORF">BDP27DRAFT_1417133</name>
</gene>
<sequence>MTPEEVEELSSAGLGFFINVASSIFLFTLLGIYSLAYCISLYIYFKTEGSIGNAKKAMICVLLVNFILMLIYLVISVSETLEFVKYGSVVTLPGGIVEQIVAVKAKSQATVYKNVCAWSSNVTQLVIADTVIVWRAWAVWIDNTKVKWTLFLLMLADIAAWLADGIAIDIEGFLAVSDQLIQTISLDWVVILLSLSVNMIATCSIAFRAWFHHKSMNSISIRRKKTKGEQILLLLVESGAIYMLVQLFAVIISALNVNAPLASAIYFVRTLGAQLYLFAAILNPVAIFILLQTQNTYDQSFHLEEIPTLSLALSQQAQSQQVSS</sequence>
<dbReference type="Proteomes" id="UP000772434">
    <property type="component" value="Unassembled WGS sequence"/>
</dbReference>
<proteinExistence type="predicted"/>
<feature type="transmembrane region" description="Helical" evidence="1">
    <location>
        <begin position="148"/>
        <end position="168"/>
    </location>
</feature>
<dbReference type="OrthoDB" id="3259206at2759"/>
<name>A0A9P5UCZ2_9AGAR</name>